<feature type="region of interest" description="Disordered" evidence="1">
    <location>
        <begin position="177"/>
        <end position="206"/>
    </location>
</feature>
<evidence type="ECO:0000313" key="4">
    <source>
        <dbReference type="Proteomes" id="UP000316747"/>
    </source>
</evidence>
<dbReference type="Pfam" id="PF01882">
    <property type="entry name" value="DUF58"/>
    <property type="match status" value="1"/>
</dbReference>
<accession>A0A543HJR3</accession>
<organism evidence="3 4">
    <name type="scientific">Humibacillus xanthopallidus</name>
    <dbReference type="NCBI Taxonomy" id="412689"/>
    <lineage>
        <taxon>Bacteria</taxon>
        <taxon>Bacillati</taxon>
        <taxon>Actinomycetota</taxon>
        <taxon>Actinomycetes</taxon>
        <taxon>Micrococcales</taxon>
        <taxon>Intrasporangiaceae</taxon>
        <taxon>Humibacillus</taxon>
    </lineage>
</organism>
<dbReference type="PANTHER" id="PTHR33608:SF14">
    <property type="entry name" value="POSSIBLE CONSERVED SECRETED PROTEIN"/>
    <property type="match status" value="1"/>
</dbReference>
<gene>
    <name evidence="3" type="ORF">FBY41_3933</name>
</gene>
<feature type="compositionally biased region" description="Polar residues" evidence="1">
    <location>
        <begin position="191"/>
        <end position="203"/>
    </location>
</feature>
<sequence length="437" mass="46715">MNGRRLRATVSRTLGAWETTAAHQRAIALVGLGAVLAALGRRPDLLVIVAPIAVAAVWGQLARPRATVEATARLSDVTLREGQAVALHVVTEPVVPDAHGVVTLARVPFVDRQSGSGIALLDDGTATLGVRSTRWGRRRVGTVSVTLTSAWGAYRVGPEELPDLDTATLPVPAAFDASAPTPHPRGIVGLNRSNRPGSGSEFNTIRPFHPGDRLRRISWPVSLRTGTLHVTSTFTDEDAHVILLVDAFSDLGPREGIDGRPTSLDVTVRAAGAMSEHFLRSNDRLTLRTVGAAEVPALGTGSGTNHLRRVLDTLALITPASERRDTGEHALRGVDPNALCLVLSPLIDQTMVSLAHTLAARGMTVVVVDTFPDHLVAGTGDVYQSLAWRMRLLSREAQVSSLRLRGVPVVPWRGPGSLDQVLRDIARRSSAPRLSRR</sequence>
<reference evidence="3 4" key="1">
    <citation type="submission" date="2019-06" db="EMBL/GenBank/DDBJ databases">
        <title>Genome sequencing of plant associated microbes to promote plant fitness in Sorghum bicolor and Oryza sativa.</title>
        <authorList>
            <person name="Coleman-Derr D."/>
        </authorList>
    </citation>
    <scope>NUCLEOTIDE SEQUENCE [LARGE SCALE GENOMIC DNA]</scope>
    <source>
        <strain evidence="3 4">KV-663</strain>
    </source>
</reference>
<protein>
    <submittedName>
        <fullName evidence="3">Uncharacterized protein (DUF58 family)</fullName>
    </submittedName>
</protein>
<comment type="caution">
    <text evidence="3">The sequence shown here is derived from an EMBL/GenBank/DDBJ whole genome shotgun (WGS) entry which is preliminary data.</text>
</comment>
<dbReference type="InterPro" id="IPR002881">
    <property type="entry name" value="DUF58"/>
</dbReference>
<keyword evidence="4" id="KW-1185">Reference proteome</keyword>
<dbReference type="PANTHER" id="PTHR33608">
    <property type="entry name" value="BLL2464 PROTEIN"/>
    <property type="match status" value="1"/>
</dbReference>
<dbReference type="AlphaFoldDB" id="A0A543HJR3"/>
<dbReference type="EMBL" id="VFPM01000003">
    <property type="protein sequence ID" value="TQM58564.1"/>
    <property type="molecule type" value="Genomic_DNA"/>
</dbReference>
<evidence type="ECO:0000313" key="3">
    <source>
        <dbReference type="EMBL" id="TQM58564.1"/>
    </source>
</evidence>
<dbReference type="RefSeq" id="WP_141846083.1">
    <property type="nucleotide sequence ID" value="NZ_VFPM01000003.1"/>
</dbReference>
<feature type="domain" description="DUF58" evidence="2">
    <location>
        <begin position="205"/>
        <end position="369"/>
    </location>
</feature>
<name>A0A543HJR3_9MICO</name>
<dbReference type="Proteomes" id="UP000316747">
    <property type="component" value="Unassembled WGS sequence"/>
</dbReference>
<dbReference type="OrthoDB" id="9776116at2"/>
<proteinExistence type="predicted"/>
<evidence type="ECO:0000259" key="2">
    <source>
        <dbReference type="Pfam" id="PF01882"/>
    </source>
</evidence>
<evidence type="ECO:0000256" key="1">
    <source>
        <dbReference type="SAM" id="MobiDB-lite"/>
    </source>
</evidence>